<feature type="compositionally biased region" description="Basic and acidic residues" evidence="3">
    <location>
        <begin position="223"/>
        <end position="232"/>
    </location>
</feature>
<evidence type="ECO:0000256" key="1">
    <source>
        <dbReference type="ARBA" id="ARBA00022443"/>
    </source>
</evidence>
<dbReference type="PANTHER" id="PTHR45929">
    <property type="entry name" value="JAK PATHWAY SIGNAL TRANSDUCTION ADAPTOR MOLECULE"/>
    <property type="match status" value="1"/>
</dbReference>
<organism evidence="5 6">
    <name type="scientific">Cladorrhinum samala</name>
    <dbReference type="NCBI Taxonomy" id="585594"/>
    <lineage>
        <taxon>Eukaryota</taxon>
        <taxon>Fungi</taxon>
        <taxon>Dikarya</taxon>
        <taxon>Ascomycota</taxon>
        <taxon>Pezizomycotina</taxon>
        <taxon>Sordariomycetes</taxon>
        <taxon>Sordariomycetidae</taxon>
        <taxon>Sordariales</taxon>
        <taxon>Podosporaceae</taxon>
        <taxon>Cladorrhinum</taxon>
    </lineage>
</organism>
<evidence type="ECO:0000313" key="5">
    <source>
        <dbReference type="EMBL" id="KAK4466664.1"/>
    </source>
</evidence>
<dbReference type="SMART" id="SM00326">
    <property type="entry name" value="SH3"/>
    <property type="match status" value="1"/>
</dbReference>
<dbReference type="Gene3D" id="2.30.30.40">
    <property type="entry name" value="SH3 Domains"/>
    <property type="match status" value="1"/>
</dbReference>
<sequence>MVSVDRPQIIETNRSLRLIKNELESLLEKGIINDDAFDTISSLLPAEAPLSGSSRTVTPAASVPTPVSNPPSAALSNLSLNNNSQQPQPPSYSQSTAVPPSLPTRNPSASTVPTKPILAHARAIYKYAATDSRDLSFERDDRIAVHEYMNADWWMGRNTRTGQEGIFPKSYVAPEQENEKSAAPAVIYPAQPQQQYNNPGYNAGYPAAPPQGGEPYNAQQPPHGEEKENKIAEGGKKFGKKLGNAAIFGAGATIGSNIVNSIF</sequence>
<dbReference type="Pfam" id="PF00018">
    <property type="entry name" value="SH3_1"/>
    <property type="match status" value="1"/>
</dbReference>
<feature type="region of interest" description="Disordered" evidence="3">
    <location>
        <begin position="204"/>
        <end position="232"/>
    </location>
</feature>
<comment type="caution">
    <text evidence="5">The sequence shown here is derived from an EMBL/GenBank/DDBJ whole genome shotgun (WGS) entry which is preliminary data.</text>
</comment>
<evidence type="ECO:0000256" key="3">
    <source>
        <dbReference type="SAM" id="MobiDB-lite"/>
    </source>
</evidence>
<dbReference type="SUPFAM" id="SSF50044">
    <property type="entry name" value="SH3-domain"/>
    <property type="match status" value="1"/>
</dbReference>
<accession>A0AAV9I3J6</accession>
<dbReference type="CDD" id="cd00174">
    <property type="entry name" value="SH3"/>
    <property type="match status" value="1"/>
</dbReference>
<evidence type="ECO:0000259" key="4">
    <source>
        <dbReference type="PROSITE" id="PS50002"/>
    </source>
</evidence>
<feature type="compositionally biased region" description="Low complexity" evidence="3">
    <location>
        <begin position="70"/>
        <end position="95"/>
    </location>
</feature>
<reference evidence="5" key="1">
    <citation type="journal article" date="2023" name="Mol. Phylogenet. Evol.">
        <title>Genome-scale phylogeny and comparative genomics of the fungal order Sordariales.</title>
        <authorList>
            <person name="Hensen N."/>
            <person name="Bonometti L."/>
            <person name="Westerberg I."/>
            <person name="Brannstrom I.O."/>
            <person name="Guillou S."/>
            <person name="Cros-Aarteil S."/>
            <person name="Calhoun S."/>
            <person name="Haridas S."/>
            <person name="Kuo A."/>
            <person name="Mondo S."/>
            <person name="Pangilinan J."/>
            <person name="Riley R."/>
            <person name="LaButti K."/>
            <person name="Andreopoulos B."/>
            <person name="Lipzen A."/>
            <person name="Chen C."/>
            <person name="Yan M."/>
            <person name="Daum C."/>
            <person name="Ng V."/>
            <person name="Clum A."/>
            <person name="Steindorff A."/>
            <person name="Ohm R.A."/>
            <person name="Martin F."/>
            <person name="Silar P."/>
            <person name="Natvig D.O."/>
            <person name="Lalanne C."/>
            <person name="Gautier V."/>
            <person name="Ament-Velasquez S.L."/>
            <person name="Kruys A."/>
            <person name="Hutchinson M.I."/>
            <person name="Powell A.J."/>
            <person name="Barry K."/>
            <person name="Miller A.N."/>
            <person name="Grigoriev I.V."/>
            <person name="Debuchy R."/>
            <person name="Gladieux P."/>
            <person name="Hiltunen Thoren M."/>
            <person name="Johannesson H."/>
        </authorList>
    </citation>
    <scope>NUCLEOTIDE SEQUENCE</scope>
    <source>
        <strain evidence="5">PSN324</strain>
    </source>
</reference>
<dbReference type="InterPro" id="IPR036028">
    <property type="entry name" value="SH3-like_dom_sf"/>
</dbReference>
<gene>
    <name evidence="5" type="ORF">QBC42DRAFT_302460</name>
</gene>
<feature type="compositionally biased region" description="Low complexity" evidence="3">
    <location>
        <begin position="204"/>
        <end position="213"/>
    </location>
</feature>
<name>A0AAV9I3J6_9PEZI</name>
<dbReference type="PANTHER" id="PTHR45929:SF7">
    <property type="entry name" value="LAS SEVENTEEN-BINDING PROTEIN 1"/>
    <property type="match status" value="1"/>
</dbReference>
<feature type="compositionally biased region" description="Polar residues" evidence="3">
    <location>
        <begin position="103"/>
        <end position="113"/>
    </location>
</feature>
<keyword evidence="1 2" id="KW-0728">SH3 domain</keyword>
<evidence type="ECO:0000313" key="6">
    <source>
        <dbReference type="Proteomes" id="UP001321749"/>
    </source>
</evidence>
<dbReference type="InterPro" id="IPR050670">
    <property type="entry name" value="STAM"/>
</dbReference>
<evidence type="ECO:0000256" key="2">
    <source>
        <dbReference type="PROSITE-ProRule" id="PRU00192"/>
    </source>
</evidence>
<dbReference type="AlphaFoldDB" id="A0AAV9I3J6"/>
<keyword evidence="6" id="KW-1185">Reference proteome</keyword>
<protein>
    <submittedName>
        <fullName evidence="5">SH3 domain-containing protein</fullName>
    </submittedName>
</protein>
<reference evidence="5" key="2">
    <citation type="submission" date="2023-06" db="EMBL/GenBank/DDBJ databases">
        <authorList>
            <consortium name="Lawrence Berkeley National Laboratory"/>
            <person name="Mondo S.J."/>
            <person name="Hensen N."/>
            <person name="Bonometti L."/>
            <person name="Westerberg I."/>
            <person name="Brannstrom I.O."/>
            <person name="Guillou S."/>
            <person name="Cros-Aarteil S."/>
            <person name="Calhoun S."/>
            <person name="Haridas S."/>
            <person name="Kuo A."/>
            <person name="Pangilinan J."/>
            <person name="Riley R."/>
            <person name="Labutti K."/>
            <person name="Andreopoulos B."/>
            <person name="Lipzen A."/>
            <person name="Chen C."/>
            <person name="Yanf M."/>
            <person name="Daum C."/>
            <person name="Ng V."/>
            <person name="Clum A."/>
            <person name="Steindorff A."/>
            <person name="Ohm R."/>
            <person name="Martin F."/>
            <person name="Silar P."/>
            <person name="Natvig D."/>
            <person name="Lalanne C."/>
            <person name="Gautier V."/>
            <person name="Ament-Velasquez S.L."/>
            <person name="Kruys A."/>
            <person name="Hutchinson M.I."/>
            <person name="Powell A.J."/>
            <person name="Barry K."/>
            <person name="Miller A.N."/>
            <person name="Grigoriev I.V."/>
            <person name="Debuchy R."/>
            <person name="Gladieux P."/>
            <person name="Thoren M.H."/>
            <person name="Johannesson H."/>
        </authorList>
    </citation>
    <scope>NUCLEOTIDE SEQUENCE</scope>
    <source>
        <strain evidence="5">PSN324</strain>
    </source>
</reference>
<dbReference type="EMBL" id="MU864930">
    <property type="protein sequence ID" value="KAK4466664.1"/>
    <property type="molecule type" value="Genomic_DNA"/>
</dbReference>
<dbReference type="InterPro" id="IPR001452">
    <property type="entry name" value="SH3_domain"/>
</dbReference>
<dbReference type="PRINTS" id="PR00452">
    <property type="entry name" value="SH3DOMAIN"/>
</dbReference>
<feature type="region of interest" description="Disordered" evidence="3">
    <location>
        <begin position="49"/>
        <end position="115"/>
    </location>
</feature>
<proteinExistence type="predicted"/>
<dbReference type="PROSITE" id="PS50002">
    <property type="entry name" value="SH3"/>
    <property type="match status" value="1"/>
</dbReference>
<dbReference type="Proteomes" id="UP001321749">
    <property type="component" value="Unassembled WGS sequence"/>
</dbReference>
<feature type="domain" description="SH3" evidence="4">
    <location>
        <begin position="116"/>
        <end position="177"/>
    </location>
</feature>